<protein>
    <submittedName>
        <fullName evidence="1">Uncharacterized protein</fullName>
    </submittedName>
</protein>
<evidence type="ECO:0000313" key="2">
    <source>
        <dbReference type="Proteomes" id="UP000054498"/>
    </source>
</evidence>
<dbReference type="GeneID" id="25732666"/>
<dbReference type="RefSeq" id="XP_013891939.1">
    <property type="nucleotide sequence ID" value="XM_014036485.1"/>
</dbReference>
<accession>A0A0D2LM80</accession>
<dbReference type="KEGG" id="mng:MNEG_15044"/>
<dbReference type="Proteomes" id="UP000054498">
    <property type="component" value="Unassembled WGS sequence"/>
</dbReference>
<organism evidence="1 2">
    <name type="scientific">Monoraphidium neglectum</name>
    <dbReference type="NCBI Taxonomy" id="145388"/>
    <lineage>
        <taxon>Eukaryota</taxon>
        <taxon>Viridiplantae</taxon>
        <taxon>Chlorophyta</taxon>
        <taxon>core chlorophytes</taxon>
        <taxon>Chlorophyceae</taxon>
        <taxon>CS clade</taxon>
        <taxon>Sphaeropleales</taxon>
        <taxon>Selenastraceae</taxon>
        <taxon>Monoraphidium</taxon>
    </lineage>
</organism>
<sequence>MAEERAHAALASDLASLYDAAARAARSARAAAAVSEASAAAAAGTGGLCSSLVFVLIAHGGADAAEDAAAALDHIVAAGPSSAEAVAGTPGAVTALASAARGHAGPGAAGPAARALAGLLPHCPGFADDALAEAVASGGAAAAAASAALRAALGEKRVPVGCVGRALRRALLGVIGAGRSSGGGGVMAGGVAADAAAALSILAAAGEDVSEEIGALDALADAVAALGPAAGHAARALAHTALLSAGHAAAVALRALSPLAAAARGARATGDYVCYDDAPAGGGDGDEPAAATCAFEAMCAVASQGADAATLVAESPEALDALGSRLHPRGEAARAAAWALRDVADAGGGRAARLLAGAPGLLAALARVEWEGDKGVRGASKAAESALAQIERRGGPGVAAAVADARGCCVSTGEALGASDSSECGGDEDGDVGRWGACGGGSGAGSCGDDSASGDGGVGLDAILGTPADVLAEVHPAPEDVFGAPLGPPGGAPAKRRPRAAAAAASLPGWMVPRVAREPGLEAVLPEALRAGGGLAAAAAAAVRDLAAHGSDPVFELAREELL</sequence>
<reference evidence="1 2" key="1">
    <citation type="journal article" date="2013" name="BMC Genomics">
        <title>Reconstruction of the lipid metabolism for the microalga Monoraphidium neglectum from its genome sequence reveals characteristics suitable for biofuel production.</title>
        <authorList>
            <person name="Bogen C."/>
            <person name="Al-Dilaimi A."/>
            <person name="Albersmeier A."/>
            <person name="Wichmann J."/>
            <person name="Grundmann M."/>
            <person name="Rupp O."/>
            <person name="Lauersen K.J."/>
            <person name="Blifernez-Klassen O."/>
            <person name="Kalinowski J."/>
            <person name="Goesmann A."/>
            <person name="Mussgnug J.H."/>
            <person name="Kruse O."/>
        </authorList>
    </citation>
    <scope>NUCLEOTIDE SEQUENCE [LARGE SCALE GENOMIC DNA]</scope>
    <source>
        <strain evidence="1 2">SAG 48.87</strain>
    </source>
</reference>
<proteinExistence type="predicted"/>
<evidence type="ECO:0000313" key="1">
    <source>
        <dbReference type="EMBL" id="KIY92919.1"/>
    </source>
</evidence>
<dbReference type="EMBL" id="KK105196">
    <property type="protein sequence ID" value="KIY92919.1"/>
    <property type="molecule type" value="Genomic_DNA"/>
</dbReference>
<gene>
    <name evidence="1" type="ORF">MNEG_15044</name>
</gene>
<dbReference type="AlphaFoldDB" id="A0A0D2LM80"/>
<name>A0A0D2LM80_9CHLO</name>
<keyword evidence="2" id="KW-1185">Reference proteome</keyword>